<reference evidence="2 3" key="1">
    <citation type="submission" date="2018-05" db="EMBL/GenBank/DDBJ databases">
        <title>Genomic Encyclopedia of Archaeal and Bacterial Type Strains, Phase II (KMG-II): from individual species to whole genera.</title>
        <authorList>
            <person name="Goeker M."/>
        </authorList>
    </citation>
    <scope>NUCLEOTIDE SEQUENCE [LARGE SCALE GENOMIC DNA]</scope>
    <source>
        <strain evidence="2 3">DSM 22214</strain>
    </source>
</reference>
<dbReference type="RefSeq" id="WP_109741952.1">
    <property type="nucleotide sequence ID" value="NZ_QGGO01000005.1"/>
</dbReference>
<gene>
    <name evidence="2" type="ORF">LV89_01187</name>
</gene>
<dbReference type="InterPro" id="IPR029060">
    <property type="entry name" value="PIN-like_dom_sf"/>
</dbReference>
<proteinExistence type="predicted"/>
<feature type="domain" description="PIN" evidence="1">
    <location>
        <begin position="2"/>
        <end position="121"/>
    </location>
</feature>
<dbReference type="InterPro" id="IPR002716">
    <property type="entry name" value="PIN_dom"/>
</dbReference>
<dbReference type="Pfam" id="PF01850">
    <property type="entry name" value="PIN"/>
    <property type="match status" value="1"/>
</dbReference>
<dbReference type="GO" id="GO:0004519">
    <property type="term" value="F:endonuclease activity"/>
    <property type="evidence" value="ECO:0007669"/>
    <property type="project" value="UniProtKB-KW"/>
</dbReference>
<sequence>MIFDTNLIIKHIRKSQNLPSRIIIPMPVVGELKAFALKSDWGIQKVLFMNNLFNLFPLVEITEELTEIYAQTDAYSQGRLQGNPLPLGVSARNMGKNDLWIATTALYFDLELHTTDNDFDHLINFGLKLIKHLPS</sequence>
<evidence type="ECO:0000259" key="1">
    <source>
        <dbReference type="Pfam" id="PF01850"/>
    </source>
</evidence>
<keyword evidence="2" id="KW-0378">Hydrolase</keyword>
<evidence type="ECO:0000313" key="2">
    <source>
        <dbReference type="EMBL" id="PWK27780.1"/>
    </source>
</evidence>
<dbReference type="AlphaFoldDB" id="A0A316ECB2"/>
<dbReference type="EMBL" id="QGGO01000005">
    <property type="protein sequence ID" value="PWK27780.1"/>
    <property type="molecule type" value="Genomic_DNA"/>
</dbReference>
<dbReference type="Gene3D" id="3.40.50.1010">
    <property type="entry name" value="5'-nuclease"/>
    <property type="match status" value="1"/>
</dbReference>
<keyword evidence="3" id="KW-1185">Reference proteome</keyword>
<keyword evidence="2" id="KW-0540">Nuclease</keyword>
<protein>
    <submittedName>
        <fullName evidence="2">tRNA(fMet)-specific endonuclease VapC</fullName>
    </submittedName>
</protein>
<dbReference type="SUPFAM" id="SSF88723">
    <property type="entry name" value="PIN domain-like"/>
    <property type="match status" value="1"/>
</dbReference>
<comment type="caution">
    <text evidence="2">The sequence shown here is derived from an EMBL/GenBank/DDBJ whole genome shotgun (WGS) entry which is preliminary data.</text>
</comment>
<dbReference type="OrthoDB" id="1443334at2"/>
<keyword evidence="2" id="KW-0255">Endonuclease</keyword>
<accession>A0A316ECB2</accession>
<organism evidence="2 3">
    <name type="scientific">Arcicella aurantiaca</name>
    <dbReference type="NCBI Taxonomy" id="591202"/>
    <lineage>
        <taxon>Bacteria</taxon>
        <taxon>Pseudomonadati</taxon>
        <taxon>Bacteroidota</taxon>
        <taxon>Cytophagia</taxon>
        <taxon>Cytophagales</taxon>
        <taxon>Flectobacillaceae</taxon>
        <taxon>Arcicella</taxon>
    </lineage>
</organism>
<dbReference type="Proteomes" id="UP000245489">
    <property type="component" value="Unassembled WGS sequence"/>
</dbReference>
<evidence type="ECO:0000313" key="3">
    <source>
        <dbReference type="Proteomes" id="UP000245489"/>
    </source>
</evidence>
<name>A0A316ECB2_9BACT</name>